<dbReference type="Proteomes" id="UP000309061">
    <property type="component" value="Plasmid unnamed1"/>
</dbReference>
<keyword evidence="2" id="KW-0614">Plasmid</keyword>
<sequence>MLGRAATIAERDQLRRVQSALGLRDNDALWLVLYALQFYESLYRQFPKEIGKEAKRILDETRTTADATIRASVEAAKADLAKAIASAARDVARDAARRQMLQWLVVGMLLGVALLGAGVEIGLRMAG</sequence>
<dbReference type="OrthoDB" id="8454969at2"/>
<organism evidence="2 3">
    <name type="scientific">Methylocystis heyeri</name>
    <dbReference type="NCBI Taxonomy" id="391905"/>
    <lineage>
        <taxon>Bacteria</taxon>
        <taxon>Pseudomonadati</taxon>
        <taxon>Pseudomonadota</taxon>
        <taxon>Alphaproteobacteria</taxon>
        <taxon>Hyphomicrobiales</taxon>
        <taxon>Methylocystaceae</taxon>
        <taxon>Methylocystis</taxon>
    </lineage>
</organism>
<evidence type="ECO:0000313" key="2">
    <source>
        <dbReference type="EMBL" id="QGM48268.1"/>
    </source>
</evidence>
<dbReference type="RefSeq" id="WP_136498204.1">
    <property type="nucleotide sequence ID" value="NZ_CP046053.1"/>
</dbReference>
<keyword evidence="1" id="KW-0472">Membrane</keyword>
<reference evidence="2 3" key="1">
    <citation type="submission" date="2019-11" db="EMBL/GenBank/DDBJ databases">
        <title>The genome sequence of Methylocystis heyeri.</title>
        <authorList>
            <person name="Oshkin I.Y."/>
            <person name="Miroshnikov K."/>
            <person name="Dedysh S.N."/>
        </authorList>
    </citation>
    <scope>NUCLEOTIDE SEQUENCE [LARGE SCALE GENOMIC DNA]</scope>
    <source>
        <strain evidence="2 3">H2</strain>
        <plasmid evidence="2 3">unnamed1</plasmid>
    </source>
</reference>
<feature type="transmembrane region" description="Helical" evidence="1">
    <location>
        <begin position="103"/>
        <end position="123"/>
    </location>
</feature>
<gene>
    <name evidence="2" type="ORF">H2LOC_021010</name>
</gene>
<keyword evidence="1" id="KW-0812">Transmembrane</keyword>
<dbReference type="KEGG" id="mhey:H2LOC_021010"/>
<evidence type="ECO:0008006" key="4">
    <source>
        <dbReference type="Google" id="ProtNLM"/>
    </source>
</evidence>
<evidence type="ECO:0000256" key="1">
    <source>
        <dbReference type="SAM" id="Phobius"/>
    </source>
</evidence>
<dbReference type="EMBL" id="CP046053">
    <property type="protein sequence ID" value="QGM48268.1"/>
    <property type="molecule type" value="Genomic_DNA"/>
</dbReference>
<proteinExistence type="predicted"/>
<evidence type="ECO:0000313" key="3">
    <source>
        <dbReference type="Proteomes" id="UP000309061"/>
    </source>
</evidence>
<accession>A0A6B8KMU6</accession>
<keyword evidence="1" id="KW-1133">Transmembrane helix</keyword>
<keyword evidence="3" id="KW-1185">Reference proteome</keyword>
<geneLocation type="plasmid" evidence="2">
    <name>unnamed1</name>
</geneLocation>
<name>A0A6B8KMU6_9HYPH</name>
<protein>
    <recommendedName>
        <fullName evidence="4">MobE</fullName>
    </recommendedName>
</protein>
<dbReference type="AlphaFoldDB" id="A0A6B8KMU6"/>